<protein>
    <recommendedName>
        <fullName evidence="3">Crp/Fnr family transcriptional regulator</fullName>
    </recommendedName>
</protein>
<dbReference type="SUPFAM" id="SSF51206">
    <property type="entry name" value="cAMP-binding domain-like"/>
    <property type="match status" value="1"/>
</dbReference>
<reference evidence="1 2" key="1">
    <citation type="submission" date="2020-08" db="EMBL/GenBank/DDBJ databases">
        <title>Sphingobacterium sp. DN04309 isolated from aquaculture water.</title>
        <authorList>
            <person name="Zhang M."/>
        </authorList>
    </citation>
    <scope>NUCLEOTIDE SEQUENCE [LARGE SCALE GENOMIC DNA]</scope>
    <source>
        <strain evidence="1 2">DN04309</strain>
    </source>
</reference>
<comment type="caution">
    <text evidence="1">The sequence shown here is derived from an EMBL/GenBank/DDBJ whole genome shotgun (WGS) entry which is preliminary data.</text>
</comment>
<dbReference type="RefSeq" id="WP_190301367.1">
    <property type="nucleotide sequence ID" value="NZ_JACOIJ010000003.1"/>
</dbReference>
<evidence type="ECO:0000313" key="1">
    <source>
        <dbReference type="EMBL" id="MBD1428499.1"/>
    </source>
</evidence>
<organism evidence="1 2">
    <name type="scientific">Sphingobacterium litopenaei</name>
    <dbReference type="NCBI Taxonomy" id="2763500"/>
    <lineage>
        <taxon>Bacteria</taxon>
        <taxon>Pseudomonadati</taxon>
        <taxon>Bacteroidota</taxon>
        <taxon>Sphingobacteriia</taxon>
        <taxon>Sphingobacteriales</taxon>
        <taxon>Sphingobacteriaceae</taxon>
        <taxon>Sphingobacterium</taxon>
    </lineage>
</organism>
<proteinExistence type="predicted"/>
<dbReference type="Gene3D" id="2.60.120.10">
    <property type="entry name" value="Jelly Rolls"/>
    <property type="match status" value="1"/>
</dbReference>
<sequence length="190" mass="22723">MERVINYFSYYRKLSVETKQFLRKNGRIKQYPSATYYKMYDEQVSKWCFIIDGLVAIISFNKQKEILERFYSSHYYFSGTKHPFSSNSDSNSIKFLRSTTIYEIPNGSFKEGIGLYAELNEIYQILKQHEIRYTQQLISILNSPSLHRLHALATLQPELYNLLTIKEKMAYLNISNFKYYYLALSYHLRF</sequence>
<keyword evidence="2" id="KW-1185">Reference proteome</keyword>
<dbReference type="InterPro" id="IPR018490">
    <property type="entry name" value="cNMP-bd_dom_sf"/>
</dbReference>
<gene>
    <name evidence="1" type="ORF">H8B04_02765</name>
</gene>
<dbReference type="Proteomes" id="UP000651271">
    <property type="component" value="Unassembled WGS sequence"/>
</dbReference>
<evidence type="ECO:0000313" key="2">
    <source>
        <dbReference type="Proteomes" id="UP000651271"/>
    </source>
</evidence>
<evidence type="ECO:0008006" key="3">
    <source>
        <dbReference type="Google" id="ProtNLM"/>
    </source>
</evidence>
<dbReference type="InterPro" id="IPR014710">
    <property type="entry name" value="RmlC-like_jellyroll"/>
</dbReference>
<dbReference type="EMBL" id="JACOIJ010000003">
    <property type="protein sequence ID" value="MBD1428499.1"/>
    <property type="molecule type" value="Genomic_DNA"/>
</dbReference>
<name>A0ABR7YB11_9SPHI</name>
<accession>A0ABR7YB11</accession>